<dbReference type="InterPro" id="IPR036465">
    <property type="entry name" value="vWFA_dom_sf"/>
</dbReference>
<evidence type="ECO:0000259" key="1">
    <source>
        <dbReference type="PROSITE" id="PS50234"/>
    </source>
</evidence>
<dbReference type="RefSeq" id="WP_108895152.1">
    <property type="nucleotide sequence ID" value="NZ_ONZF01000008.1"/>
</dbReference>
<feature type="domain" description="VWFA" evidence="1">
    <location>
        <begin position="72"/>
        <end position="262"/>
    </location>
</feature>
<dbReference type="InterPro" id="IPR002035">
    <property type="entry name" value="VWF_A"/>
</dbReference>
<dbReference type="OrthoDB" id="9783818at2"/>
<evidence type="ECO:0000313" key="3">
    <source>
        <dbReference type="Proteomes" id="UP000244912"/>
    </source>
</evidence>
<keyword evidence="3" id="KW-1185">Reference proteome</keyword>
<dbReference type="Pfam" id="PF13519">
    <property type="entry name" value="VWA_2"/>
    <property type="match status" value="1"/>
</dbReference>
<accession>A0A2R8BYV5</accession>
<dbReference type="Gene3D" id="3.40.50.410">
    <property type="entry name" value="von Willebrand factor, type A domain"/>
    <property type="match status" value="1"/>
</dbReference>
<dbReference type="PROSITE" id="PS50234">
    <property type="entry name" value="VWFA"/>
    <property type="match status" value="1"/>
</dbReference>
<organism evidence="2 3">
    <name type="scientific">Palleronia abyssalis</name>
    <dbReference type="NCBI Taxonomy" id="1501240"/>
    <lineage>
        <taxon>Bacteria</taxon>
        <taxon>Pseudomonadati</taxon>
        <taxon>Pseudomonadota</taxon>
        <taxon>Alphaproteobacteria</taxon>
        <taxon>Rhodobacterales</taxon>
        <taxon>Roseobacteraceae</taxon>
        <taxon>Palleronia</taxon>
    </lineage>
</organism>
<dbReference type="SMART" id="SM00327">
    <property type="entry name" value="VWA"/>
    <property type="match status" value="1"/>
</dbReference>
<sequence>MTKNVALAGLRHGNVPVAAQGQPMPGKHGRSNRSYHKGRINHGEEPMFRSTLSALLIGATLPSLAAAGCYDDAMLVFDGSGSMATRGYHAGAASRIDEARQALSRSLPSIPQERRIGLLTYGPGKLRGMCVNIHLRLSPTPGAASAIAAEVDRMEPFGDTPMTAAVEAAADVLRHETRASTIVLITDGEETCGGAVCATAKRLADTGVRTVIHVVDFRRVEAEGISAPPAEQAPACMAHQTGGLYLAAETAEELESAFRMTLGCPLLSDARPADQYPSWFLPG</sequence>
<dbReference type="AlphaFoldDB" id="A0A2R8BYV5"/>
<dbReference type="EMBL" id="ONZF01000008">
    <property type="protein sequence ID" value="SPJ25355.1"/>
    <property type="molecule type" value="Genomic_DNA"/>
</dbReference>
<dbReference type="SUPFAM" id="SSF53300">
    <property type="entry name" value="vWA-like"/>
    <property type="match status" value="1"/>
</dbReference>
<protein>
    <recommendedName>
        <fullName evidence="1">VWFA domain-containing protein</fullName>
    </recommendedName>
</protein>
<reference evidence="3" key="1">
    <citation type="submission" date="2018-03" db="EMBL/GenBank/DDBJ databases">
        <authorList>
            <person name="Rodrigo-Torres L."/>
            <person name="Arahal R. D."/>
            <person name="Lucena T."/>
        </authorList>
    </citation>
    <scope>NUCLEOTIDE SEQUENCE [LARGE SCALE GENOMIC DNA]</scope>
    <source>
        <strain evidence="3">CECT 8504</strain>
    </source>
</reference>
<gene>
    <name evidence="2" type="ORF">PAA8504_03206</name>
</gene>
<dbReference type="Proteomes" id="UP000244912">
    <property type="component" value="Unassembled WGS sequence"/>
</dbReference>
<proteinExistence type="predicted"/>
<name>A0A2R8BYV5_9RHOB</name>
<evidence type="ECO:0000313" key="2">
    <source>
        <dbReference type="EMBL" id="SPJ25355.1"/>
    </source>
</evidence>